<organism evidence="1">
    <name type="scientific">Rhizophora mucronata</name>
    <name type="common">Asiatic mangrove</name>
    <dbReference type="NCBI Taxonomy" id="61149"/>
    <lineage>
        <taxon>Eukaryota</taxon>
        <taxon>Viridiplantae</taxon>
        <taxon>Streptophyta</taxon>
        <taxon>Embryophyta</taxon>
        <taxon>Tracheophyta</taxon>
        <taxon>Spermatophyta</taxon>
        <taxon>Magnoliopsida</taxon>
        <taxon>eudicotyledons</taxon>
        <taxon>Gunneridae</taxon>
        <taxon>Pentapetalae</taxon>
        <taxon>rosids</taxon>
        <taxon>fabids</taxon>
        <taxon>Malpighiales</taxon>
        <taxon>Rhizophoraceae</taxon>
        <taxon>Rhizophora</taxon>
    </lineage>
</organism>
<reference evidence="1" key="1">
    <citation type="submission" date="2018-02" db="EMBL/GenBank/DDBJ databases">
        <title>Rhizophora mucronata_Transcriptome.</title>
        <authorList>
            <person name="Meera S.P."/>
            <person name="Sreeshan A."/>
            <person name="Augustine A."/>
        </authorList>
    </citation>
    <scope>NUCLEOTIDE SEQUENCE</scope>
    <source>
        <tissue evidence="1">Leaf</tissue>
    </source>
</reference>
<accession>A0A2P2L051</accession>
<dbReference type="AlphaFoldDB" id="A0A2P2L051"/>
<name>A0A2P2L051_RHIMU</name>
<proteinExistence type="predicted"/>
<sequence length="61" mass="6930">MNRKEHAYWETTTKQRNMDTASITYLKKHCTSGQRTSSKHLVPGITSFLEEASIVQCDVNG</sequence>
<evidence type="ECO:0000313" key="1">
    <source>
        <dbReference type="EMBL" id="MBX11352.1"/>
    </source>
</evidence>
<protein>
    <submittedName>
        <fullName evidence="1">Uncharacterized protein</fullName>
    </submittedName>
</protein>
<dbReference type="EMBL" id="GGEC01030868">
    <property type="protein sequence ID" value="MBX11352.1"/>
    <property type="molecule type" value="Transcribed_RNA"/>
</dbReference>